<comment type="caution">
    <text evidence="1">The sequence shown here is derived from an EMBL/GenBank/DDBJ whole genome shotgun (WGS) entry which is preliminary data.</text>
</comment>
<dbReference type="Gramene" id="OMO89790">
    <property type="protein sequence ID" value="OMO89790"/>
    <property type="gene ID" value="CCACVL1_07624"/>
</dbReference>
<feature type="non-terminal residue" evidence="1">
    <location>
        <position position="1"/>
    </location>
</feature>
<organism evidence="1 2">
    <name type="scientific">Corchorus capsularis</name>
    <name type="common">Jute</name>
    <dbReference type="NCBI Taxonomy" id="210143"/>
    <lineage>
        <taxon>Eukaryota</taxon>
        <taxon>Viridiplantae</taxon>
        <taxon>Streptophyta</taxon>
        <taxon>Embryophyta</taxon>
        <taxon>Tracheophyta</taxon>
        <taxon>Spermatophyta</taxon>
        <taxon>Magnoliopsida</taxon>
        <taxon>eudicotyledons</taxon>
        <taxon>Gunneridae</taxon>
        <taxon>Pentapetalae</taxon>
        <taxon>rosids</taxon>
        <taxon>malvids</taxon>
        <taxon>Malvales</taxon>
        <taxon>Malvaceae</taxon>
        <taxon>Grewioideae</taxon>
        <taxon>Apeibeae</taxon>
        <taxon>Corchorus</taxon>
    </lineage>
</organism>
<dbReference type="EMBL" id="AWWV01008587">
    <property type="protein sequence ID" value="OMO89790.1"/>
    <property type="molecule type" value="Genomic_DNA"/>
</dbReference>
<evidence type="ECO:0000313" key="2">
    <source>
        <dbReference type="Proteomes" id="UP000188268"/>
    </source>
</evidence>
<proteinExistence type="predicted"/>
<sequence>GKQQIEAFEVKNKFIYKEFDPTIP</sequence>
<gene>
    <name evidence="1" type="ORF">CCACVL1_07624</name>
</gene>
<keyword evidence="2" id="KW-1185">Reference proteome</keyword>
<name>A0A1R3J4Q4_COCAP</name>
<reference evidence="1 2" key="1">
    <citation type="submission" date="2013-09" db="EMBL/GenBank/DDBJ databases">
        <title>Corchorus capsularis genome sequencing.</title>
        <authorList>
            <person name="Alam M."/>
            <person name="Haque M.S."/>
            <person name="Islam M.S."/>
            <person name="Emdad E.M."/>
            <person name="Islam M.M."/>
            <person name="Ahmed B."/>
            <person name="Halim A."/>
            <person name="Hossen Q.M.M."/>
            <person name="Hossain M.Z."/>
            <person name="Ahmed R."/>
            <person name="Khan M.M."/>
            <person name="Islam R."/>
            <person name="Rashid M.M."/>
            <person name="Khan S.A."/>
            <person name="Rahman M.S."/>
            <person name="Alam M."/>
        </authorList>
    </citation>
    <scope>NUCLEOTIDE SEQUENCE [LARGE SCALE GENOMIC DNA]</scope>
    <source>
        <strain evidence="2">cv. CVL-1</strain>
        <tissue evidence="1">Whole seedling</tissue>
    </source>
</reference>
<evidence type="ECO:0000313" key="1">
    <source>
        <dbReference type="EMBL" id="OMO89790.1"/>
    </source>
</evidence>
<protein>
    <submittedName>
        <fullName evidence="1">Uncharacterized protein</fullName>
    </submittedName>
</protein>
<dbReference type="AlphaFoldDB" id="A0A1R3J4Q4"/>
<dbReference type="Proteomes" id="UP000188268">
    <property type="component" value="Unassembled WGS sequence"/>
</dbReference>
<accession>A0A1R3J4Q4</accession>